<reference evidence="2" key="1">
    <citation type="submission" date="2022-08" db="EMBL/GenBank/DDBJ databases">
        <title>The complete genome sequence of the thermophilic bacterium Laceyella sacchari FBKL4.010 reveals the basis for tetramethylpyrazine biosynthesis in Moutai-flavor Daqu.</title>
        <authorList>
            <person name="Li D."/>
            <person name="Huang W."/>
            <person name="Wang C."/>
            <person name="Qiu S."/>
        </authorList>
    </citation>
    <scope>NUCLEOTIDE SEQUENCE</scope>
    <source>
        <strain evidence="2">FBKL4.014</strain>
    </source>
</reference>
<dbReference type="Proteomes" id="UP001058650">
    <property type="component" value="Chromosome"/>
</dbReference>
<organism evidence="2 3">
    <name type="scientific">Laceyella sacchari</name>
    <name type="common">Thermoactinomyces thalpophilus</name>
    <dbReference type="NCBI Taxonomy" id="37482"/>
    <lineage>
        <taxon>Bacteria</taxon>
        <taxon>Bacillati</taxon>
        <taxon>Bacillota</taxon>
        <taxon>Bacilli</taxon>
        <taxon>Bacillales</taxon>
        <taxon>Thermoactinomycetaceae</taxon>
        <taxon>Laceyella</taxon>
    </lineage>
</organism>
<evidence type="ECO:0000313" key="3">
    <source>
        <dbReference type="Proteomes" id="UP001058650"/>
    </source>
</evidence>
<dbReference type="EMBL" id="CP103866">
    <property type="protein sequence ID" value="UWE03068.1"/>
    <property type="molecule type" value="Genomic_DNA"/>
</dbReference>
<sequence length="148" mass="15662">MKIRARADGPGLPKRNAGCTSRKASNVDSLLHWIHRRFACGLGGNGWGASDDTATHLAVWLFTDDGSGDGLDISSSDQSGGEISAFPPEDSRLEHCWRLAKGSVPGGLLVGLTSLGSGTQFMAILLSSKSLAAAKLVEPMWFMPFFSP</sequence>
<protein>
    <submittedName>
        <fullName evidence="2">Uncharacterized protein</fullName>
    </submittedName>
</protein>
<evidence type="ECO:0000313" key="2">
    <source>
        <dbReference type="EMBL" id="UWE03068.1"/>
    </source>
</evidence>
<proteinExistence type="predicted"/>
<feature type="region of interest" description="Disordered" evidence="1">
    <location>
        <begin position="1"/>
        <end position="20"/>
    </location>
</feature>
<evidence type="ECO:0000256" key="1">
    <source>
        <dbReference type="SAM" id="MobiDB-lite"/>
    </source>
</evidence>
<name>A0ABY5U0Q3_LACSH</name>
<gene>
    <name evidence="2" type="ORF">NYR52_13200</name>
</gene>
<keyword evidence="3" id="KW-1185">Reference proteome</keyword>
<accession>A0ABY5U0Q3</accession>